<dbReference type="PANTHER" id="PTHR43570:SF20">
    <property type="entry name" value="ALDEHYDE DEHYDROGENASE ALDX-RELATED"/>
    <property type="match status" value="1"/>
</dbReference>
<dbReference type="InterPro" id="IPR012394">
    <property type="entry name" value="Aldehyde_DH_NAD(P)"/>
</dbReference>
<dbReference type="InterPro" id="IPR016163">
    <property type="entry name" value="Ald_DH_C"/>
</dbReference>
<comment type="caution">
    <text evidence="9">The sequence shown here is derived from an EMBL/GenBank/DDBJ whole genome shotgun (WGS) entry which is preliminary data.</text>
</comment>
<dbReference type="InterPro" id="IPR015590">
    <property type="entry name" value="Aldehyde_DH_dom"/>
</dbReference>
<keyword evidence="10" id="KW-1185">Reference proteome</keyword>
<dbReference type="PROSITE" id="PS00070">
    <property type="entry name" value="ALDEHYDE_DEHYDR_CYS"/>
    <property type="match status" value="1"/>
</dbReference>
<dbReference type="RefSeq" id="WP_133641139.1">
    <property type="nucleotide sequence ID" value="NZ_SNZV01000007.1"/>
</dbReference>
<dbReference type="InterPro" id="IPR016161">
    <property type="entry name" value="Ald_DH/histidinol_DH"/>
</dbReference>
<evidence type="ECO:0000256" key="3">
    <source>
        <dbReference type="ARBA" id="ARBA00023027"/>
    </source>
</evidence>
<feature type="active site" evidence="5">
    <location>
        <position position="250"/>
    </location>
</feature>
<evidence type="ECO:0000256" key="4">
    <source>
        <dbReference type="PIRNR" id="PIRNR036492"/>
    </source>
</evidence>
<dbReference type="Proteomes" id="UP000294752">
    <property type="component" value="Unassembled WGS sequence"/>
</dbReference>
<keyword evidence="3" id="KW-0520">NAD</keyword>
<dbReference type="OrthoDB" id="781568at2"/>
<feature type="active site" evidence="5 6">
    <location>
        <position position="216"/>
    </location>
</feature>
<accession>A0A4R7CTE0</accession>
<evidence type="ECO:0000256" key="2">
    <source>
        <dbReference type="ARBA" id="ARBA00023002"/>
    </source>
</evidence>
<evidence type="ECO:0000259" key="8">
    <source>
        <dbReference type="Pfam" id="PF00171"/>
    </source>
</evidence>
<dbReference type="PANTHER" id="PTHR43570">
    <property type="entry name" value="ALDEHYDE DEHYDROGENASE"/>
    <property type="match status" value="1"/>
</dbReference>
<dbReference type="InterPro" id="IPR016162">
    <property type="entry name" value="Ald_DH_N"/>
</dbReference>
<dbReference type="GO" id="GO:0006081">
    <property type="term" value="P:aldehyde metabolic process"/>
    <property type="evidence" value="ECO:0007669"/>
    <property type="project" value="InterPro"/>
</dbReference>
<dbReference type="Gene3D" id="3.40.605.10">
    <property type="entry name" value="Aldehyde Dehydrogenase, Chain A, domain 1"/>
    <property type="match status" value="1"/>
</dbReference>
<evidence type="ECO:0000256" key="7">
    <source>
        <dbReference type="RuleBase" id="RU003345"/>
    </source>
</evidence>
<protein>
    <recommendedName>
        <fullName evidence="4">Aldehyde dehydrogenase</fullName>
    </recommendedName>
</protein>
<evidence type="ECO:0000256" key="5">
    <source>
        <dbReference type="PIRSR" id="PIRSR036492-1"/>
    </source>
</evidence>
<dbReference type="InterPro" id="IPR016160">
    <property type="entry name" value="Ald_DH_CS_CYS"/>
</dbReference>
<dbReference type="AlphaFoldDB" id="A0A4R7CTE0"/>
<proteinExistence type="inferred from homology"/>
<dbReference type="PROSITE" id="PS00687">
    <property type="entry name" value="ALDEHYDE_DEHYDR_GLU"/>
    <property type="match status" value="1"/>
</dbReference>
<keyword evidence="2 4" id="KW-0560">Oxidoreductase</keyword>
<dbReference type="Pfam" id="PF00171">
    <property type="entry name" value="Aldedh"/>
    <property type="match status" value="1"/>
</dbReference>
<dbReference type="FunFam" id="3.40.309.10:FF:000003">
    <property type="entry name" value="Aldehyde dehydrogenase"/>
    <property type="match status" value="1"/>
</dbReference>
<dbReference type="SUPFAM" id="SSF53720">
    <property type="entry name" value="ALDH-like"/>
    <property type="match status" value="1"/>
</dbReference>
<reference evidence="9 10" key="1">
    <citation type="submission" date="2019-03" db="EMBL/GenBank/DDBJ databases">
        <title>Genomic Encyclopedia of Type Strains, Phase III (KMG-III): the genomes of soil and plant-associated and newly described type strains.</title>
        <authorList>
            <person name="Whitman W."/>
        </authorList>
    </citation>
    <scope>NUCLEOTIDE SEQUENCE [LARGE SCALE GENOMIC DNA]</scope>
    <source>
        <strain evidence="9 10">CGMCC 1.12801</strain>
    </source>
</reference>
<comment type="similarity">
    <text evidence="1 4 7">Belongs to the aldehyde dehydrogenase family.</text>
</comment>
<dbReference type="EMBL" id="SNZV01000007">
    <property type="protein sequence ID" value="TDS11673.1"/>
    <property type="molecule type" value="Genomic_DNA"/>
</dbReference>
<name>A0A4R7CTE0_9SPHI</name>
<evidence type="ECO:0000313" key="9">
    <source>
        <dbReference type="EMBL" id="TDS11673.1"/>
    </source>
</evidence>
<feature type="domain" description="Aldehyde dehydrogenase" evidence="8">
    <location>
        <begin position="19"/>
        <end position="437"/>
    </location>
</feature>
<dbReference type="GO" id="GO:0005737">
    <property type="term" value="C:cytoplasm"/>
    <property type="evidence" value="ECO:0007669"/>
    <property type="project" value="TreeGrafter"/>
</dbReference>
<dbReference type="Gene3D" id="3.40.309.10">
    <property type="entry name" value="Aldehyde Dehydrogenase, Chain A, domain 2"/>
    <property type="match status" value="1"/>
</dbReference>
<dbReference type="InterPro" id="IPR029510">
    <property type="entry name" value="Ald_DH_CS_GLU"/>
</dbReference>
<sequence length="485" mass="55059">MEQYTPFTEIERLYRQQVAKKDYYKLKDANWRKILLQKLSATINAYQEDIKQALHQDFNKNAVEAEITEIMAVQMEIREAASNINRWMQDRNCRRSWKFFSIKPYLHYEPKGNTLIITPWNYPFQLPMSHLVSSVAAGNTVMLKLSEHAWHSNQVIRRIVQDVFEEEHVCVVEGAVAETTFLLGLRFDHIHFTGSSAIGKVVMQAASHFLSGVTLELGGKSPAIVDKDVAIREVVKNLIWAKFINAGQTCIAPDYVLIDSFWKGQVERIFVEEIQHAFGADASQSPDLARIINDRQYGRLADALRDAVQRGASTLVGGQTDARSRFVAPTVITAVDPEAVIMQEEIFGPLLPIVFYNEVDEAFVEIKGHEKPLAMYIFSKNRAFVKRVIANTTAGGTCVNDAMVHVMHPSLPFGGVNNSGIGQSFGWYGFRAFSHERAIADVKLMPLSKFFWFPYTDKTTRLLRLFRRFMPNSRSEIKIKKASTA</sequence>
<dbReference type="PIRSF" id="PIRSF036492">
    <property type="entry name" value="ALDH"/>
    <property type="match status" value="1"/>
</dbReference>
<organism evidence="9 10">
    <name type="scientific">Sphingobacterium paludis</name>
    <dbReference type="NCBI Taxonomy" id="1476465"/>
    <lineage>
        <taxon>Bacteria</taxon>
        <taxon>Pseudomonadati</taxon>
        <taxon>Bacteroidota</taxon>
        <taxon>Sphingobacteriia</taxon>
        <taxon>Sphingobacteriales</taxon>
        <taxon>Sphingobacteriaceae</taxon>
        <taxon>Sphingobacterium</taxon>
    </lineage>
</organism>
<evidence type="ECO:0000313" key="10">
    <source>
        <dbReference type="Proteomes" id="UP000294752"/>
    </source>
</evidence>
<evidence type="ECO:0000256" key="1">
    <source>
        <dbReference type="ARBA" id="ARBA00009986"/>
    </source>
</evidence>
<evidence type="ECO:0000256" key="6">
    <source>
        <dbReference type="PROSITE-ProRule" id="PRU10007"/>
    </source>
</evidence>
<gene>
    <name evidence="9" type="ORF">B0I21_10714</name>
</gene>
<dbReference type="GO" id="GO:0004029">
    <property type="term" value="F:aldehyde dehydrogenase (NAD+) activity"/>
    <property type="evidence" value="ECO:0007669"/>
    <property type="project" value="TreeGrafter"/>
</dbReference>